<accession>A0A6B8KM16</accession>
<keyword evidence="7 9" id="KW-0067">ATP-binding</keyword>
<dbReference type="GO" id="GO:0000105">
    <property type="term" value="P:L-histidine biosynthetic process"/>
    <property type="evidence" value="ECO:0007669"/>
    <property type="project" value="UniProtKB-UniRule"/>
</dbReference>
<dbReference type="SUPFAM" id="SSF101386">
    <property type="entry name" value="all-alpha NTP pyrophosphatases"/>
    <property type="match status" value="1"/>
</dbReference>
<comment type="similarity">
    <text evidence="3 9">Belongs to the PRA-PH family.</text>
</comment>
<dbReference type="GO" id="GO:0005524">
    <property type="term" value="F:ATP binding"/>
    <property type="evidence" value="ECO:0007669"/>
    <property type="project" value="UniProtKB-KW"/>
</dbReference>
<dbReference type="RefSeq" id="WP_136494484.1">
    <property type="nucleotide sequence ID" value="NZ_CP046052.1"/>
</dbReference>
<comment type="subcellular location">
    <subcellularLocation>
        <location evidence="9">Cytoplasm</location>
    </subcellularLocation>
</comment>
<evidence type="ECO:0000256" key="8">
    <source>
        <dbReference type="ARBA" id="ARBA00023102"/>
    </source>
</evidence>
<gene>
    <name evidence="9" type="primary">hisE</name>
    <name evidence="10" type="ORF">H2LOC_020335</name>
</gene>
<protein>
    <recommendedName>
        <fullName evidence="9">Phosphoribosyl-ATP pyrophosphatase</fullName>
        <shortName evidence="9">PRA-PH</shortName>
        <ecNumber evidence="9">3.6.1.31</ecNumber>
    </recommendedName>
</protein>
<dbReference type="Gene3D" id="1.10.287.1080">
    <property type="entry name" value="MazG-like"/>
    <property type="match status" value="1"/>
</dbReference>
<sequence length="107" mass="11946">MSFELEDLANIIRDRRDAAAEKSYTRSLFEGGLPRISKKFGEEAVETVIAALSQDDASLRGEIADLLYHLLVLMEARDISLKDVLEELERRTSRSGHEEKASRGAAP</sequence>
<dbReference type="EMBL" id="CP046052">
    <property type="protein sequence ID" value="QGM47833.1"/>
    <property type="molecule type" value="Genomic_DNA"/>
</dbReference>
<dbReference type="KEGG" id="mhey:H2LOC_020335"/>
<evidence type="ECO:0000313" key="10">
    <source>
        <dbReference type="EMBL" id="QGM47833.1"/>
    </source>
</evidence>
<evidence type="ECO:0000256" key="9">
    <source>
        <dbReference type="HAMAP-Rule" id="MF_01020"/>
    </source>
</evidence>
<evidence type="ECO:0000256" key="4">
    <source>
        <dbReference type="ARBA" id="ARBA00022605"/>
    </source>
</evidence>
<name>A0A6B8KM16_9HYPH</name>
<dbReference type="Proteomes" id="UP000309061">
    <property type="component" value="Chromosome"/>
</dbReference>
<evidence type="ECO:0000313" key="11">
    <source>
        <dbReference type="Proteomes" id="UP000309061"/>
    </source>
</evidence>
<evidence type="ECO:0000256" key="7">
    <source>
        <dbReference type="ARBA" id="ARBA00022840"/>
    </source>
</evidence>
<proteinExistence type="inferred from homology"/>
<keyword evidence="4 9" id="KW-0028">Amino-acid biosynthesis</keyword>
<dbReference type="OrthoDB" id="9814738at2"/>
<dbReference type="GO" id="GO:0004636">
    <property type="term" value="F:phosphoribosyl-ATP diphosphatase activity"/>
    <property type="evidence" value="ECO:0007669"/>
    <property type="project" value="UniProtKB-UniRule"/>
</dbReference>
<dbReference type="PANTHER" id="PTHR42945:SF1">
    <property type="entry name" value="HISTIDINE BIOSYNTHESIS BIFUNCTIONAL PROTEIN HIS7"/>
    <property type="match status" value="1"/>
</dbReference>
<keyword evidence="5 9" id="KW-0547">Nucleotide-binding</keyword>
<evidence type="ECO:0000256" key="2">
    <source>
        <dbReference type="ARBA" id="ARBA00005204"/>
    </source>
</evidence>
<comment type="catalytic activity">
    <reaction evidence="1 9">
        <text>1-(5-phospho-beta-D-ribosyl)-ATP + H2O = 1-(5-phospho-beta-D-ribosyl)-5'-AMP + diphosphate + H(+)</text>
        <dbReference type="Rhea" id="RHEA:22828"/>
        <dbReference type="ChEBI" id="CHEBI:15377"/>
        <dbReference type="ChEBI" id="CHEBI:15378"/>
        <dbReference type="ChEBI" id="CHEBI:33019"/>
        <dbReference type="ChEBI" id="CHEBI:59457"/>
        <dbReference type="ChEBI" id="CHEBI:73183"/>
        <dbReference type="EC" id="3.6.1.31"/>
    </reaction>
</comment>
<dbReference type="NCBIfam" id="NF001613">
    <property type="entry name" value="PRK00400.1-5"/>
    <property type="match status" value="1"/>
</dbReference>
<keyword evidence="6 9" id="KW-0378">Hydrolase</keyword>
<dbReference type="GO" id="GO:0005737">
    <property type="term" value="C:cytoplasm"/>
    <property type="evidence" value="ECO:0007669"/>
    <property type="project" value="UniProtKB-SubCell"/>
</dbReference>
<evidence type="ECO:0000256" key="5">
    <source>
        <dbReference type="ARBA" id="ARBA00022741"/>
    </source>
</evidence>
<dbReference type="UniPathway" id="UPA00031">
    <property type="reaction ID" value="UER00007"/>
</dbReference>
<dbReference type="AlphaFoldDB" id="A0A6B8KM16"/>
<dbReference type="NCBIfam" id="NF001611">
    <property type="entry name" value="PRK00400.1-3"/>
    <property type="match status" value="1"/>
</dbReference>
<evidence type="ECO:0000256" key="3">
    <source>
        <dbReference type="ARBA" id="ARBA00009392"/>
    </source>
</evidence>
<dbReference type="PANTHER" id="PTHR42945">
    <property type="entry name" value="HISTIDINE BIOSYNTHESIS BIFUNCTIONAL PROTEIN"/>
    <property type="match status" value="1"/>
</dbReference>
<dbReference type="InterPro" id="IPR021130">
    <property type="entry name" value="PRib-ATP_PPHydrolase-like"/>
</dbReference>
<reference evidence="10 11" key="1">
    <citation type="submission" date="2019-11" db="EMBL/GenBank/DDBJ databases">
        <title>The genome sequence of Methylocystis heyeri.</title>
        <authorList>
            <person name="Oshkin I.Y."/>
            <person name="Miroshnikov K."/>
            <person name="Dedysh S.N."/>
        </authorList>
    </citation>
    <scope>NUCLEOTIDE SEQUENCE [LARGE SCALE GENOMIC DNA]</scope>
    <source>
        <strain evidence="10 11">H2</strain>
    </source>
</reference>
<dbReference type="NCBIfam" id="TIGR03188">
    <property type="entry name" value="histidine_hisI"/>
    <property type="match status" value="1"/>
</dbReference>
<organism evidence="10 11">
    <name type="scientific">Methylocystis heyeri</name>
    <dbReference type="NCBI Taxonomy" id="391905"/>
    <lineage>
        <taxon>Bacteria</taxon>
        <taxon>Pseudomonadati</taxon>
        <taxon>Pseudomonadota</taxon>
        <taxon>Alphaproteobacteria</taxon>
        <taxon>Hyphomicrobiales</taxon>
        <taxon>Methylocystaceae</taxon>
        <taxon>Methylocystis</taxon>
    </lineage>
</organism>
<keyword evidence="8 9" id="KW-0368">Histidine biosynthesis</keyword>
<dbReference type="HAMAP" id="MF_01020">
    <property type="entry name" value="HisE"/>
    <property type="match status" value="1"/>
</dbReference>
<evidence type="ECO:0000256" key="1">
    <source>
        <dbReference type="ARBA" id="ARBA00001460"/>
    </source>
</evidence>
<keyword evidence="11" id="KW-1185">Reference proteome</keyword>
<evidence type="ECO:0000256" key="6">
    <source>
        <dbReference type="ARBA" id="ARBA00022801"/>
    </source>
</evidence>
<dbReference type="CDD" id="cd11534">
    <property type="entry name" value="NTP-PPase_HisIE_like"/>
    <property type="match status" value="1"/>
</dbReference>
<dbReference type="Pfam" id="PF01503">
    <property type="entry name" value="PRA-PH"/>
    <property type="match status" value="1"/>
</dbReference>
<dbReference type="InterPro" id="IPR008179">
    <property type="entry name" value="HisE"/>
</dbReference>
<dbReference type="EC" id="3.6.1.31" evidence="9"/>
<keyword evidence="9" id="KW-0963">Cytoplasm</keyword>
<comment type="pathway">
    <text evidence="2 9">Amino-acid biosynthesis; L-histidine biosynthesis; L-histidine from 5-phospho-alpha-D-ribose 1-diphosphate: step 2/9.</text>
</comment>